<dbReference type="Pfam" id="PF13211">
    <property type="entry name" value="DUF4019"/>
    <property type="match status" value="1"/>
</dbReference>
<organism evidence="2 3">
    <name type="scientific">Vreelandella arcis</name>
    <dbReference type="NCBI Taxonomy" id="416873"/>
    <lineage>
        <taxon>Bacteria</taxon>
        <taxon>Pseudomonadati</taxon>
        <taxon>Pseudomonadota</taxon>
        <taxon>Gammaproteobacteria</taxon>
        <taxon>Oceanospirillales</taxon>
        <taxon>Halomonadaceae</taxon>
        <taxon>Vreelandella</taxon>
    </lineage>
</organism>
<dbReference type="RefSeq" id="WP_089706750.1">
    <property type="nucleotide sequence ID" value="NZ_FNII01000009.1"/>
</dbReference>
<dbReference type="InterPro" id="IPR025091">
    <property type="entry name" value="DUF4019"/>
</dbReference>
<protein>
    <recommendedName>
        <fullName evidence="4">DUF4019 domain-containing protein</fullName>
    </recommendedName>
</protein>
<dbReference type="Gene3D" id="3.10.450.590">
    <property type="match status" value="1"/>
</dbReference>
<dbReference type="EMBL" id="FNII01000009">
    <property type="protein sequence ID" value="SDN86067.1"/>
    <property type="molecule type" value="Genomic_DNA"/>
</dbReference>
<dbReference type="OrthoDB" id="21915at2"/>
<keyword evidence="3" id="KW-1185">Reference proteome</keyword>
<evidence type="ECO:0008006" key="4">
    <source>
        <dbReference type="Google" id="ProtNLM"/>
    </source>
</evidence>
<evidence type="ECO:0000313" key="2">
    <source>
        <dbReference type="EMBL" id="SDN86067.1"/>
    </source>
</evidence>
<sequence length="135" mass="15008">MLKTLTLCITAALLVLPMPAYSHTNEAEAAALAWLEAVDNGNYEHAWETSSTLLQAPLSAGMLARTVELARRDFGEVESRKRVRVTREKSMPGAPEGDYAVYMFQTRFENQSGIIETVTPYLEGGTWKVSGYYVE</sequence>
<feature type="signal peptide" evidence="1">
    <location>
        <begin position="1"/>
        <end position="22"/>
    </location>
</feature>
<proteinExistence type="predicted"/>
<dbReference type="Proteomes" id="UP000199677">
    <property type="component" value="Unassembled WGS sequence"/>
</dbReference>
<dbReference type="STRING" id="416873.SAMN04487951_1099"/>
<evidence type="ECO:0000256" key="1">
    <source>
        <dbReference type="SAM" id="SignalP"/>
    </source>
</evidence>
<evidence type="ECO:0000313" key="3">
    <source>
        <dbReference type="Proteomes" id="UP000199677"/>
    </source>
</evidence>
<gene>
    <name evidence="2" type="ORF">SAMN04487951_1099</name>
</gene>
<name>A0A1H0EUE6_9GAMM</name>
<keyword evidence="1" id="KW-0732">Signal</keyword>
<reference evidence="3" key="1">
    <citation type="submission" date="2016-10" db="EMBL/GenBank/DDBJ databases">
        <authorList>
            <person name="Varghese N."/>
            <person name="Submissions S."/>
        </authorList>
    </citation>
    <scope>NUCLEOTIDE SEQUENCE [LARGE SCALE GENOMIC DNA]</scope>
    <source>
        <strain evidence="3">CGMCC 1.6494</strain>
    </source>
</reference>
<accession>A0A1H0EUE6</accession>
<feature type="chain" id="PRO_5011467159" description="DUF4019 domain-containing protein" evidence="1">
    <location>
        <begin position="23"/>
        <end position="135"/>
    </location>
</feature>
<dbReference type="AlphaFoldDB" id="A0A1H0EUE6"/>